<organism evidence="4 5">
    <name type="scientific">Mediterraneibacter gnavus</name>
    <name type="common">Ruminococcus gnavus</name>
    <dbReference type="NCBI Taxonomy" id="33038"/>
    <lineage>
        <taxon>Bacteria</taxon>
        <taxon>Bacillati</taxon>
        <taxon>Bacillota</taxon>
        <taxon>Clostridia</taxon>
        <taxon>Lachnospirales</taxon>
        <taxon>Lachnospiraceae</taxon>
        <taxon>Mediterraneibacter</taxon>
    </lineage>
</organism>
<dbReference type="GO" id="GO:0022857">
    <property type="term" value="F:transmembrane transporter activity"/>
    <property type="evidence" value="ECO:0007669"/>
    <property type="project" value="TreeGrafter"/>
</dbReference>
<dbReference type="PANTHER" id="PTHR24220:SF470">
    <property type="entry name" value="CELL DIVISION ATP-BINDING PROTEIN FTSE"/>
    <property type="match status" value="1"/>
</dbReference>
<dbReference type="InterPro" id="IPR003439">
    <property type="entry name" value="ABC_transporter-like_ATP-bd"/>
</dbReference>
<evidence type="ECO:0000256" key="2">
    <source>
        <dbReference type="ARBA" id="ARBA00022840"/>
    </source>
</evidence>
<dbReference type="Proteomes" id="UP001297422">
    <property type="component" value="Unassembled WGS sequence"/>
</dbReference>
<evidence type="ECO:0000313" key="5">
    <source>
        <dbReference type="Proteomes" id="UP001297422"/>
    </source>
</evidence>
<dbReference type="InterPro" id="IPR017871">
    <property type="entry name" value="ABC_transporter-like_CS"/>
</dbReference>
<gene>
    <name evidence="4" type="ORF">LIQ10_15210</name>
</gene>
<dbReference type="InterPro" id="IPR027417">
    <property type="entry name" value="P-loop_NTPase"/>
</dbReference>
<dbReference type="GO" id="GO:0005886">
    <property type="term" value="C:plasma membrane"/>
    <property type="evidence" value="ECO:0007669"/>
    <property type="project" value="TreeGrafter"/>
</dbReference>
<dbReference type="Pfam" id="PF00005">
    <property type="entry name" value="ABC_tran"/>
    <property type="match status" value="1"/>
</dbReference>
<dbReference type="GO" id="GO:0005524">
    <property type="term" value="F:ATP binding"/>
    <property type="evidence" value="ECO:0007669"/>
    <property type="project" value="UniProtKB-KW"/>
</dbReference>
<dbReference type="Gene3D" id="3.40.50.300">
    <property type="entry name" value="P-loop containing nucleotide triphosphate hydrolases"/>
    <property type="match status" value="1"/>
</dbReference>
<feature type="domain" description="ABC transporter" evidence="3">
    <location>
        <begin position="4"/>
        <end position="238"/>
    </location>
</feature>
<accession>A0AAJ1ERK5</accession>
<keyword evidence="2 4" id="KW-0067">ATP-binding</keyword>
<dbReference type="GO" id="GO:0016887">
    <property type="term" value="F:ATP hydrolysis activity"/>
    <property type="evidence" value="ECO:0007669"/>
    <property type="project" value="InterPro"/>
</dbReference>
<protein>
    <submittedName>
        <fullName evidence="4">ATP-binding cassette domain-containing protein</fullName>
    </submittedName>
</protein>
<dbReference type="InterPro" id="IPR003593">
    <property type="entry name" value="AAA+_ATPase"/>
</dbReference>
<reference evidence="4" key="1">
    <citation type="submission" date="2021-10" db="EMBL/GenBank/DDBJ databases">
        <title>Collection of gut derived symbiotic bacterial strains cultured from healthy donors.</title>
        <authorList>
            <person name="Lin H."/>
            <person name="Littmann E."/>
            <person name="Claire K."/>
            <person name="Pamer E."/>
        </authorList>
    </citation>
    <scope>NUCLEOTIDE SEQUENCE</scope>
    <source>
        <strain evidence="4">MSK.23.4</strain>
    </source>
</reference>
<comment type="caution">
    <text evidence="4">The sequence shown here is derived from an EMBL/GenBank/DDBJ whole genome shotgun (WGS) entry which is preliminary data.</text>
</comment>
<dbReference type="EMBL" id="JAJBNC010000030">
    <property type="protein sequence ID" value="MCB5495066.1"/>
    <property type="molecule type" value="Genomic_DNA"/>
</dbReference>
<proteinExistence type="predicted"/>
<name>A0AAJ1ERK5_MEDGN</name>
<keyword evidence="1" id="KW-0547">Nucleotide-binding</keyword>
<evidence type="ECO:0000313" key="4">
    <source>
        <dbReference type="EMBL" id="MCB5495066.1"/>
    </source>
</evidence>
<dbReference type="SMART" id="SM00382">
    <property type="entry name" value="AAA"/>
    <property type="match status" value="1"/>
</dbReference>
<dbReference type="SUPFAM" id="SSF52540">
    <property type="entry name" value="P-loop containing nucleoside triphosphate hydrolases"/>
    <property type="match status" value="1"/>
</dbReference>
<dbReference type="AlphaFoldDB" id="A0AAJ1ERK5"/>
<sequence length="247" mass="27685">MAEIVFDHVTKMFDGQVVLDDISFRIEKGEFVFVIGKSGAGKSTLLNLLTKQLEPTKGSVFVFGTPLEMMKQKELPYYRRRLGIMSQDVGMLNNMTVYENISLALHAAELDGRGMKRTIMRSLGLVGIAEKAYAYPRELSGGEQARMLLARAMAVNPDILIADEPTANLDPDASWDLMLLLNEIHRQGKTLIISSHARDLVTIMRKRVITLVAGALVADEKNAVYNQKAVDIFEERRVLGEREKKLF</sequence>
<evidence type="ECO:0000256" key="1">
    <source>
        <dbReference type="ARBA" id="ARBA00022741"/>
    </source>
</evidence>
<evidence type="ECO:0000259" key="3">
    <source>
        <dbReference type="PROSITE" id="PS50893"/>
    </source>
</evidence>
<dbReference type="PANTHER" id="PTHR24220">
    <property type="entry name" value="IMPORT ATP-BINDING PROTEIN"/>
    <property type="match status" value="1"/>
</dbReference>
<dbReference type="RefSeq" id="WP_173879738.1">
    <property type="nucleotide sequence ID" value="NZ_JAAIMT010000032.1"/>
</dbReference>
<dbReference type="PROSITE" id="PS50893">
    <property type="entry name" value="ABC_TRANSPORTER_2"/>
    <property type="match status" value="1"/>
</dbReference>
<dbReference type="InterPro" id="IPR015854">
    <property type="entry name" value="ABC_transpr_LolD-like"/>
</dbReference>
<dbReference type="PROSITE" id="PS00211">
    <property type="entry name" value="ABC_TRANSPORTER_1"/>
    <property type="match status" value="1"/>
</dbReference>